<dbReference type="GO" id="GO:0005829">
    <property type="term" value="C:cytosol"/>
    <property type="evidence" value="ECO:0007669"/>
    <property type="project" value="TreeGrafter"/>
</dbReference>
<evidence type="ECO:0000256" key="1">
    <source>
        <dbReference type="ARBA" id="ARBA00018672"/>
    </source>
</evidence>
<dbReference type="GO" id="GO:0000976">
    <property type="term" value="F:transcription cis-regulatory region binding"/>
    <property type="evidence" value="ECO:0007669"/>
    <property type="project" value="TreeGrafter"/>
</dbReference>
<evidence type="ECO:0000259" key="11">
    <source>
        <dbReference type="PROSITE" id="PS51755"/>
    </source>
</evidence>
<dbReference type="PROSITE" id="PS50110">
    <property type="entry name" value="RESPONSE_REGULATORY"/>
    <property type="match status" value="1"/>
</dbReference>
<gene>
    <name evidence="12" type="ORF">LKD75_02885</name>
</gene>
<dbReference type="PROSITE" id="PS51755">
    <property type="entry name" value="OMPR_PHOB"/>
    <property type="match status" value="1"/>
</dbReference>
<keyword evidence="13" id="KW-1185">Reference proteome</keyword>
<accession>A0AAE3D7B7</accession>
<dbReference type="GO" id="GO:0000156">
    <property type="term" value="F:phosphorelay response regulator activity"/>
    <property type="evidence" value="ECO:0007669"/>
    <property type="project" value="TreeGrafter"/>
</dbReference>
<dbReference type="Gene3D" id="3.40.50.2300">
    <property type="match status" value="1"/>
</dbReference>
<evidence type="ECO:0000256" key="4">
    <source>
        <dbReference type="ARBA" id="ARBA00023015"/>
    </source>
</evidence>
<dbReference type="AlphaFoldDB" id="A0AAE3D7B7"/>
<dbReference type="PANTHER" id="PTHR48111:SF1">
    <property type="entry name" value="TWO-COMPONENT RESPONSE REGULATOR ORR33"/>
    <property type="match status" value="1"/>
</dbReference>
<name>A0AAE3D7B7_9FIRM</name>
<dbReference type="SMART" id="SM00448">
    <property type="entry name" value="REC"/>
    <property type="match status" value="1"/>
</dbReference>
<keyword evidence="3" id="KW-0902">Two-component regulatory system</keyword>
<dbReference type="InterPro" id="IPR011006">
    <property type="entry name" value="CheY-like_superfamily"/>
</dbReference>
<dbReference type="RefSeq" id="WP_227732374.1">
    <property type="nucleotide sequence ID" value="NZ_JAJEPV010000005.1"/>
</dbReference>
<dbReference type="Proteomes" id="UP001197795">
    <property type="component" value="Unassembled WGS sequence"/>
</dbReference>
<organism evidence="12 13">
    <name type="scientific">Waltera acetigignens</name>
    <dbReference type="NCBI Taxonomy" id="2981769"/>
    <lineage>
        <taxon>Bacteria</taxon>
        <taxon>Bacillati</taxon>
        <taxon>Bacillota</taxon>
        <taxon>Clostridia</taxon>
        <taxon>Lachnospirales</taxon>
        <taxon>Lachnospiraceae</taxon>
        <taxon>Waltera</taxon>
    </lineage>
</organism>
<dbReference type="Gene3D" id="6.10.250.690">
    <property type="match status" value="1"/>
</dbReference>
<sequence length="230" mass="26428">MFKLVLIDDDAEVLAINQKYLTGAGFTVYTAISPREGVLSIRKNLPDCILLDVMLPEADGYRVCRYIRSFSSVPILFLTARSSEEDVIRGLTCGGDDYLVKPYSLRELKARVDLLIRRRRQLAQASSDLVLTIGNLSIDRVAHKAFYREQDLCLANREYEVLLYLAEHPDRDITFEELGTALFGVYRESDRRSVMVNVSRLRKRFEGNYELENRIETVWSKGYRFVKGGI</sequence>
<keyword evidence="6" id="KW-0804">Transcription</keyword>
<dbReference type="GO" id="GO:0032993">
    <property type="term" value="C:protein-DNA complex"/>
    <property type="evidence" value="ECO:0007669"/>
    <property type="project" value="TreeGrafter"/>
</dbReference>
<keyword evidence="4" id="KW-0805">Transcription regulation</keyword>
<evidence type="ECO:0000256" key="6">
    <source>
        <dbReference type="ARBA" id="ARBA00023163"/>
    </source>
</evidence>
<evidence type="ECO:0000256" key="7">
    <source>
        <dbReference type="ARBA" id="ARBA00024867"/>
    </source>
</evidence>
<dbReference type="SUPFAM" id="SSF52172">
    <property type="entry name" value="CheY-like"/>
    <property type="match status" value="1"/>
</dbReference>
<dbReference type="InterPro" id="IPR039420">
    <property type="entry name" value="WalR-like"/>
</dbReference>
<evidence type="ECO:0000313" key="12">
    <source>
        <dbReference type="EMBL" id="MCC2118545.1"/>
    </source>
</evidence>
<evidence type="ECO:0000259" key="10">
    <source>
        <dbReference type="PROSITE" id="PS50110"/>
    </source>
</evidence>
<dbReference type="Gene3D" id="1.10.10.10">
    <property type="entry name" value="Winged helix-like DNA-binding domain superfamily/Winged helix DNA-binding domain"/>
    <property type="match status" value="1"/>
</dbReference>
<feature type="DNA-binding region" description="OmpR/PhoB-type" evidence="9">
    <location>
        <begin position="128"/>
        <end position="227"/>
    </location>
</feature>
<proteinExistence type="predicted"/>
<dbReference type="Pfam" id="PF00486">
    <property type="entry name" value="Trans_reg_C"/>
    <property type="match status" value="1"/>
</dbReference>
<reference evidence="12 13" key="1">
    <citation type="submission" date="2021-10" db="EMBL/GenBank/DDBJ databases">
        <title>Anaerobic single-cell dispensing facilitates the cultivation of human gut bacteria.</title>
        <authorList>
            <person name="Afrizal A."/>
        </authorList>
    </citation>
    <scope>NUCLEOTIDE SEQUENCE [LARGE SCALE GENOMIC DNA]</scope>
    <source>
        <strain evidence="12 13">CLA-AA-H273</strain>
    </source>
</reference>
<dbReference type="InterPro" id="IPR001867">
    <property type="entry name" value="OmpR/PhoB-type_DNA-bd"/>
</dbReference>
<dbReference type="Pfam" id="PF00072">
    <property type="entry name" value="Response_reg"/>
    <property type="match status" value="1"/>
</dbReference>
<feature type="domain" description="OmpR/PhoB-type" evidence="11">
    <location>
        <begin position="128"/>
        <end position="227"/>
    </location>
</feature>
<protein>
    <recommendedName>
        <fullName evidence="1">Stage 0 sporulation protein A homolog</fullName>
    </recommendedName>
</protein>
<evidence type="ECO:0000256" key="3">
    <source>
        <dbReference type="ARBA" id="ARBA00023012"/>
    </source>
</evidence>
<dbReference type="InterPro" id="IPR001789">
    <property type="entry name" value="Sig_transdc_resp-reg_receiver"/>
</dbReference>
<feature type="domain" description="Response regulatory" evidence="10">
    <location>
        <begin position="3"/>
        <end position="116"/>
    </location>
</feature>
<dbReference type="GO" id="GO:0006355">
    <property type="term" value="P:regulation of DNA-templated transcription"/>
    <property type="evidence" value="ECO:0007669"/>
    <property type="project" value="InterPro"/>
</dbReference>
<keyword evidence="5 9" id="KW-0238">DNA-binding</keyword>
<feature type="modified residue" description="4-aspartylphosphate" evidence="8">
    <location>
        <position position="52"/>
    </location>
</feature>
<comment type="caution">
    <text evidence="12">The sequence shown here is derived from an EMBL/GenBank/DDBJ whole genome shotgun (WGS) entry which is preliminary data.</text>
</comment>
<dbReference type="InterPro" id="IPR016032">
    <property type="entry name" value="Sig_transdc_resp-reg_C-effctor"/>
</dbReference>
<comment type="function">
    <text evidence="7">May play the central regulatory role in sporulation. It may be an element of the effector pathway responsible for the activation of sporulation genes in response to nutritional stress. Spo0A may act in concert with spo0H (a sigma factor) to control the expression of some genes that are critical to the sporulation process.</text>
</comment>
<keyword evidence="2 8" id="KW-0597">Phosphoprotein</keyword>
<dbReference type="SUPFAM" id="SSF46894">
    <property type="entry name" value="C-terminal effector domain of the bipartite response regulators"/>
    <property type="match status" value="1"/>
</dbReference>
<evidence type="ECO:0000256" key="2">
    <source>
        <dbReference type="ARBA" id="ARBA00022553"/>
    </source>
</evidence>
<dbReference type="CDD" id="cd00383">
    <property type="entry name" value="trans_reg_C"/>
    <property type="match status" value="1"/>
</dbReference>
<evidence type="ECO:0000256" key="9">
    <source>
        <dbReference type="PROSITE-ProRule" id="PRU01091"/>
    </source>
</evidence>
<dbReference type="PANTHER" id="PTHR48111">
    <property type="entry name" value="REGULATOR OF RPOS"/>
    <property type="match status" value="1"/>
</dbReference>
<dbReference type="SMART" id="SM00862">
    <property type="entry name" value="Trans_reg_C"/>
    <property type="match status" value="1"/>
</dbReference>
<evidence type="ECO:0000256" key="5">
    <source>
        <dbReference type="ARBA" id="ARBA00023125"/>
    </source>
</evidence>
<evidence type="ECO:0000313" key="13">
    <source>
        <dbReference type="Proteomes" id="UP001197795"/>
    </source>
</evidence>
<evidence type="ECO:0000256" key="8">
    <source>
        <dbReference type="PROSITE-ProRule" id="PRU00169"/>
    </source>
</evidence>
<dbReference type="CDD" id="cd17574">
    <property type="entry name" value="REC_OmpR"/>
    <property type="match status" value="1"/>
</dbReference>
<dbReference type="InterPro" id="IPR036388">
    <property type="entry name" value="WH-like_DNA-bd_sf"/>
</dbReference>
<dbReference type="EMBL" id="JAJEPV010000005">
    <property type="protein sequence ID" value="MCC2118545.1"/>
    <property type="molecule type" value="Genomic_DNA"/>
</dbReference>